<feature type="non-terminal residue" evidence="2">
    <location>
        <position position="1"/>
    </location>
</feature>
<sequence length="96" mass="10472">PSSEICPEISDTEISRIDNPCFEETLKGLQCNKNSTISPNETYSQILIGETEAIPAIVESKTYYSAIGALGSLLIALLLLALLIIVTVWITFIRSI</sequence>
<dbReference type="EMBL" id="CAJVQB010048779">
    <property type="protein sequence ID" value="CAG8834159.1"/>
    <property type="molecule type" value="Genomic_DNA"/>
</dbReference>
<dbReference type="Proteomes" id="UP000789901">
    <property type="component" value="Unassembled WGS sequence"/>
</dbReference>
<evidence type="ECO:0000313" key="2">
    <source>
        <dbReference type="EMBL" id="CAG8834159.1"/>
    </source>
</evidence>
<evidence type="ECO:0000313" key="3">
    <source>
        <dbReference type="Proteomes" id="UP000789901"/>
    </source>
</evidence>
<proteinExistence type="predicted"/>
<name>A0ABN7WKE9_GIGMA</name>
<keyword evidence="3" id="KW-1185">Reference proteome</keyword>
<organism evidence="2 3">
    <name type="scientific">Gigaspora margarita</name>
    <dbReference type="NCBI Taxonomy" id="4874"/>
    <lineage>
        <taxon>Eukaryota</taxon>
        <taxon>Fungi</taxon>
        <taxon>Fungi incertae sedis</taxon>
        <taxon>Mucoromycota</taxon>
        <taxon>Glomeromycotina</taxon>
        <taxon>Glomeromycetes</taxon>
        <taxon>Diversisporales</taxon>
        <taxon>Gigasporaceae</taxon>
        <taxon>Gigaspora</taxon>
    </lineage>
</organism>
<keyword evidence="1" id="KW-1133">Transmembrane helix</keyword>
<keyword evidence="1" id="KW-0812">Transmembrane</keyword>
<evidence type="ECO:0000256" key="1">
    <source>
        <dbReference type="SAM" id="Phobius"/>
    </source>
</evidence>
<comment type="caution">
    <text evidence="2">The sequence shown here is derived from an EMBL/GenBank/DDBJ whole genome shotgun (WGS) entry which is preliminary data.</text>
</comment>
<keyword evidence="1" id="KW-0472">Membrane</keyword>
<feature type="transmembrane region" description="Helical" evidence="1">
    <location>
        <begin position="63"/>
        <end position="92"/>
    </location>
</feature>
<accession>A0ABN7WKE9</accession>
<reference evidence="2 3" key="1">
    <citation type="submission" date="2021-06" db="EMBL/GenBank/DDBJ databases">
        <authorList>
            <person name="Kallberg Y."/>
            <person name="Tangrot J."/>
            <person name="Rosling A."/>
        </authorList>
    </citation>
    <scope>NUCLEOTIDE SEQUENCE [LARGE SCALE GENOMIC DNA]</scope>
    <source>
        <strain evidence="2 3">120-4 pot B 10/14</strain>
    </source>
</reference>
<gene>
    <name evidence="2" type="ORF">GMARGA_LOCUS31911</name>
</gene>
<protein>
    <submittedName>
        <fullName evidence="2">46264_t:CDS:1</fullName>
    </submittedName>
</protein>